<evidence type="ECO:0000256" key="1">
    <source>
        <dbReference type="SAM" id="MobiDB-lite"/>
    </source>
</evidence>
<organism evidence="2 3">
    <name type="scientific">Hyaloscypha variabilis (strain UAMH 11265 / GT02V1 / F)</name>
    <name type="common">Meliniomyces variabilis</name>
    <dbReference type="NCBI Taxonomy" id="1149755"/>
    <lineage>
        <taxon>Eukaryota</taxon>
        <taxon>Fungi</taxon>
        <taxon>Dikarya</taxon>
        <taxon>Ascomycota</taxon>
        <taxon>Pezizomycotina</taxon>
        <taxon>Leotiomycetes</taxon>
        <taxon>Helotiales</taxon>
        <taxon>Hyaloscyphaceae</taxon>
        <taxon>Hyaloscypha</taxon>
        <taxon>Hyaloscypha variabilis</taxon>
    </lineage>
</organism>
<dbReference type="EMBL" id="KZ613944">
    <property type="protein sequence ID" value="PMD41223.1"/>
    <property type="molecule type" value="Genomic_DNA"/>
</dbReference>
<dbReference type="Proteomes" id="UP000235786">
    <property type="component" value="Unassembled WGS sequence"/>
</dbReference>
<accession>A0A2J6RRZ2</accession>
<name>A0A2J6RRZ2_HYAVF</name>
<keyword evidence="3" id="KW-1185">Reference proteome</keyword>
<gene>
    <name evidence="2" type="ORF">L207DRAFT_527874</name>
</gene>
<feature type="compositionally biased region" description="Basic and acidic residues" evidence="1">
    <location>
        <begin position="50"/>
        <end position="63"/>
    </location>
</feature>
<evidence type="ECO:0000313" key="2">
    <source>
        <dbReference type="EMBL" id="PMD41223.1"/>
    </source>
</evidence>
<reference evidence="2 3" key="1">
    <citation type="submission" date="2016-04" db="EMBL/GenBank/DDBJ databases">
        <title>A degradative enzymes factory behind the ericoid mycorrhizal symbiosis.</title>
        <authorList>
            <consortium name="DOE Joint Genome Institute"/>
            <person name="Martino E."/>
            <person name="Morin E."/>
            <person name="Grelet G."/>
            <person name="Kuo A."/>
            <person name="Kohler A."/>
            <person name="Daghino S."/>
            <person name="Barry K."/>
            <person name="Choi C."/>
            <person name="Cichocki N."/>
            <person name="Clum A."/>
            <person name="Copeland A."/>
            <person name="Hainaut M."/>
            <person name="Haridas S."/>
            <person name="Labutti K."/>
            <person name="Lindquist E."/>
            <person name="Lipzen A."/>
            <person name="Khouja H.-R."/>
            <person name="Murat C."/>
            <person name="Ohm R."/>
            <person name="Olson A."/>
            <person name="Spatafora J."/>
            <person name="Veneault-Fourrey C."/>
            <person name="Henrissat B."/>
            <person name="Grigoriev I."/>
            <person name="Martin F."/>
            <person name="Perotto S."/>
        </authorList>
    </citation>
    <scope>NUCLEOTIDE SEQUENCE [LARGE SCALE GENOMIC DNA]</scope>
    <source>
        <strain evidence="2 3">F</strain>
    </source>
</reference>
<sequence>MDHLIASTHLYYTASSEQAASSNLAKSPYLVNSSQKTGPSISAVSSQQRKSTDKGSRLGEKKLVTGPIPKNPTQSASEKQRKIGEWKTKPGKQRVVWPTEQAQ</sequence>
<evidence type="ECO:0000313" key="3">
    <source>
        <dbReference type="Proteomes" id="UP000235786"/>
    </source>
</evidence>
<protein>
    <submittedName>
        <fullName evidence="2">Uncharacterized protein</fullName>
    </submittedName>
</protein>
<feature type="region of interest" description="Disordered" evidence="1">
    <location>
        <begin position="30"/>
        <end position="103"/>
    </location>
</feature>
<proteinExistence type="predicted"/>
<dbReference type="AlphaFoldDB" id="A0A2J6RRZ2"/>
<feature type="compositionally biased region" description="Polar residues" evidence="1">
    <location>
        <begin position="30"/>
        <end position="49"/>
    </location>
</feature>
<feature type="compositionally biased region" description="Basic and acidic residues" evidence="1">
    <location>
        <begin position="78"/>
        <end position="88"/>
    </location>
</feature>